<evidence type="ECO:0000256" key="1">
    <source>
        <dbReference type="SAM" id="Coils"/>
    </source>
</evidence>
<reference evidence="2" key="1">
    <citation type="submission" date="2023-10" db="EMBL/GenBank/DDBJ databases">
        <authorList>
            <person name="Chen Y."/>
            <person name="Shah S."/>
            <person name="Dougan E. K."/>
            <person name="Thang M."/>
            <person name="Chan C."/>
        </authorList>
    </citation>
    <scope>NUCLEOTIDE SEQUENCE [LARGE SCALE GENOMIC DNA]</scope>
</reference>
<feature type="non-terminal residue" evidence="2">
    <location>
        <position position="156"/>
    </location>
</feature>
<protein>
    <submittedName>
        <fullName evidence="2">Uncharacterized protein</fullName>
    </submittedName>
</protein>
<name>A0ABN9WLS0_9DINO</name>
<sequence length="156" mass="17278">NSSSIYPDISCTSGRMDALLTPADGRRAQRQRVGGSAAEEQAQAQLQREILTLVAQLALKLDLDVRELRAATITTVVAKRTDPIIEAGQNEMTSFEERLKELRDQKADTTEAGNKQVRLWARIVDTIVKTDHGPELKQAIDILKEHHAAVTTTTYL</sequence>
<feature type="coiled-coil region" evidence="1">
    <location>
        <begin position="85"/>
        <end position="112"/>
    </location>
</feature>
<organism evidence="2 3">
    <name type="scientific">Prorocentrum cordatum</name>
    <dbReference type="NCBI Taxonomy" id="2364126"/>
    <lineage>
        <taxon>Eukaryota</taxon>
        <taxon>Sar</taxon>
        <taxon>Alveolata</taxon>
        <taxon>Dinophyceae</taxon>
        <taxon>Prorocentrales</taxon>
        <taxon>Prorocentraceae</taxon>
        <taxon>Prorocentrum</taxon>
    </lineage>
</organism>
<keyword evidence="1" id="KW-0175">Coiled coil</keyword>
<keyword evidence="3" id="KW-1185">Reference proteome</keyword>
<evidence type="ECO:0000313" key="2">
    <source>
        <dbReference type="EMBL" id="CAK0886426.1"/>
    </source>
</evidence>
<comment type="caution">
    <text evidence="2">The sequence shown here is derived from an EMBL/GenBank/DDBJ whole genome shotgun (WGS) entry which is preliminary data.</text>
</comment>
<dbReference type="Proteomes" id="UP001189429">
    <property type="component" value="Unassembled WGS sequence"/>
</dbReference>
<proteinExistence type="predicted"/>
<evidence type="ECO:0000313" key="3">
    <source>
        <dbReference type="Proteomes" id="UP001189429"/>
    </source>
</evidence>
<dbReference type="EMBL" id="CAUYUJ010018802">
    <property type="protein sequence ID" value="CAK0886426.1"/>
    <property type="molecule type" value="Genomic_DNA"/>
</dbReference>
<gene>
    <name evidence="2" type="ORF">PCOR1329_LOCUS67769</name>
</gene>
<feature type="non-terminal residue" evidence="2">
    <location>
        <position position="1"/>
    </location>
</feature>
<accession>A0ABN9WLS0</accession>